<evidence type="ECO:0000259" key="2">
    <source>
        <dbReference type="Pfam" id="PF20411"/>
    </source>
</evidence>
<protein>
    <recommendedName>
        <fullName evidence="2">DUF6697 domain-containing protein</fullName>
    </recommendedName>
</protein>
<dbReference type="AlphaFoldDB" id="A0A4Q9Q4I6"/>
<keyword evidence="5" id="KW-1185">Reference proteome</keyword>
<organism evidence="4 5">
    <name type="scientific">Dichomitus squalens</name>
    <dbReference type="NCBI Taxonomy" id="114155"/>
    <lineage>
        <taxon>Eukaryota</taxon>
        <taxon>Fungi</taxon>
        <taxon>Dikarya</taxon>
        <taxon>Basidiomycota</taxon>
        <taxon>Agaricomycotina</taxon>
        <taxon>Agaricomycetes</taxon>
        <taxon>Polyporales</taxon>
        <taxon>Polyporaceae</taxon>
        <taxon>Dichomitus</taxon>
    </lineage>
</organism>
<dbReference type="Pfam" id="PF20411">
    <property type="entry name" value="DUF6697"/>
    <property type="match status" value="1"/>
</dbReference>
<dbReference type="STRING" id="114155.A0A4Q9Q4I6"/>
<sequence length="270" mass="30089">MDHNAWSPAGPGKHGYMQVGLGRDRKLFNDQGEYRHVFVGAGKLFLYCGWYHVLRVDALTEDEWGTLPDKVKSTYSETTVNKEKSDRLQSAGQVLAMYNSGELRAPCVRLQCVGFDTAFYQELVRANDQFYSNKPRPGPPGNSAKRRKIGGDQPKDEDEDKTKRIAAPGSSDAGPSRWLSESPLTTIGETPSRSVSVAFPQTDIMLPARNTRAISQQQESSKSGRLTLRIPSRRATQSPAKSLYAQVKEAEVEMELSESESDHDDLYLDE</sequence>
<feature type="compositionally biased region" description="Polar residues" evidence="1">
    <location>
        <begin position="182"/>
        <end position="193"/>
    </location>
</feature>
<evidence type="ECO:0000313" key="4">
    <source>
        <dbReference type="EMBL" id="TBU61990.1"/>
    </source>
</evidence>
<dbReference type="Proteomes" id="UP000292082">
    <property type="component" value="Unassembled WGS sequence"/>
</dbReference>
<feature type="compositionally biased region" description="Polar residues" evidence="1">
    <location>
        <begin position="213"/>
        <end position="224"/>
    </location>
</feature>
<accession>A0A4Q9Q4I6</accession>
<evidence type="ECO:0000313" key="5">
    <source>
        <dbReference type="Proteomes" id="UP000292082"/>
    </source>
</evidence>
<dbReference type="InterPro" id="IPR046520">
    <property type="entry name" value="DUF6697"/>
</dbReference>
<dbReference type="OrthoDB" id="2757553at2759"/>
<gene>
    <name evidence="4" type="ORF">BD310DRAFT_811553</name>
    <name evidence="3" type="ORF">BD311DRAFT_649546</name>
</gene>
<proteinExistence type="predicted"/>
<reference evidence="4 5" key="1">
    <citation type="submission" date="2019-01" db="EMBL/GenBank/DDBJ databases">
        <title>Draft genome sequences of three monokaryotic isolates of the white-rot basidiomycete fungus Dichomitus squalens.</title>
        <authorList>
            <consortium name="DOE Joint Genome Institute"/>
            <person name="Lopez S.C."/>
            <person name="Andreopoulos B."/>
            <person name="Pangilinan J."/>
            <person name="Lipzen A."/>
            <person name="Riley R."/>
            <person name="Ahrendt S."/>
            <person name="Ng V."/>
            <person name="Barry K."/>
            <person name="Daum C."/>
            <person name="Grigoriev I.V."/>
            <person name="Hilden K.S."/>
            <person name="Makela M.R."/>
            <person name="de Vries R.P."/>
        </authorList>
    </citation>
    <scope>NUCLEOTIDE SEQUENCE [LARGE SCALE GENOMIC DNA]</scope>
    <source>
        <strain evidence="4 5">CBS 464.89</strain>
        <strain evidence="3">OM18370.1</strain>
    </source>
</reference>
<dbReference type="Proteomes" id="UP000292957">
    <property type="component" value="Unassembled WGS sequence"/>
</dbReference>
<dbReference type="EMBL" id="ML143388">
    <property type="protein sequence ID" value="TBU34570.1"/>
    <property type="molecule type" value="Genomic_DNA"/>
</dbReference>
<feature type="domain" description="DUF6697" evidence="2">
    <location>
        <begin position="2"/>
        <end position="126"/>
    </location>
</feature>
<feature type="region of interest" description="Disordered" evidence="1">
    <location>
        <begin position="213"/>
        <end position="242"/>
    </location>
</feature>
<feature type="region of interest" description="Disordered" evidence="1">
    <location>
        <begin position="130"/>
        <end position="193"/>
    </location>
</feature>
<evidence type="ECO:0000313" key="3">
    <source>
        <dbReference type="EMBL" id="TBU34570.1"/>
    </source>
</evidence>
<name>A0A4Q9Q4I6_9APHY</name>
<dbReference type="EMBL" id="ML145095">
    <property type="protein sequence ID" value="TBU61990.1"/>
    <property type="molecule type" value="Genomic_DNA"/>
</dbReference>
<evidence type="ECO:0000256" key="1">
    <source>
        <dbReference type="SAM" id="MobiDB-lite"/>
    </source>
</evidence>